<keyword evidence="1" id="KW-0472">Membrane</keyword>
<feature type="transmembrane region" description="Helical" evidence="1">
    <location>
        <begin position="44"/>
        <end position="63"/>
    </location>
</feature>
<dbReference type="Proteomes" id="UP000176339">
    <property type="component" value="Unassembled WGS sequence"/>
</dbReference>
<organism evidence="2 3">
    <name type="scientific">Candidatus Doudnabacteria bacterium RIFCSPHIGHO2_01_FULL_49_9</name>
    <dbReference type="NCBI Taxonomy" id="1817827"/>
    <lineage>
        <taxon>Bacteria</taxon>
        <taxon>Candidatus Doudnaibacteriota</taxon>
    </lineage>
</organism>
<sequence>MFNFLLEHWFVALLILAIYFRLTWRTVHRYHNEILRGHYPNRRVLWTIHVMEFALAPILWVNLKRHDESERERVRKEADAREHNEAALKRQEIDKKDKLRQQWLRENPPTLYCNTIDGITAVVRPEDYEKCKIRTTRATRNGLWGVESILMPMSETYLFVNENGRRQIEKVLKTLSPMNHVCGWFTDLDDMVQEYNVILETKNEIFVPFVNETILPFDNHLNAGHRDRLRWELIESQSPKSIQPV</sequence>
<reference evidence="2 3" key="1">
    <citation type="journal article" date="2016" name="Nat. Commun.">
        <title>Thousands of microbial genomes shed light on interconnected biogeochemical processes in an aquifer system.</title>
        <authorList>
            <person name="Anantharaman K."/>
            <person name="Brown C.T."/>
            <person name="Hug L.A."/>
            <person name="Sharon I."/>
            <person name="Castelle C.J."/>
            <person name="Probst A.J."/>
            <person name="Thomas B.C."/>
            <person name="Singh A."/>
            <person name="Wilkins M.J."/>
            <person name="Karaoz U."/>
            <person name="Brodie E.L."/>
            <person name="Williams K.H."/>
            <person name="Hubbard S.S."/>
            <person name="Banfield J.F."/>
        </authorList>
    </citation>
    <scope>NUCLEOTIDE SEQUENCE [LARGE SCALE GENOMIC DNA]</scope>
</reference>
<comment type="caution">
    <text evidence="2">The sequence shown here is derived from an EMBL/GenBank/DDBJ whole genome shotgun (WGS) entry which is preliminary data.</text>
</comment>
<dbReference type="EMBL" id="MFEN01000018">
    <property type="protein sequence ID" value="OGE84318.1"/>
    <property type="molecule type" value="Genomic_DNA"/>
</dbReference>
<keyword evidence="1" id="KW-1133">Transmembrane helix</keyword>
<evidence type="ECO:0000313" key="3">
    <source>
        <dbReference type="Proteomes" id="UP000176339"/>
    </source>
</evidence>
<dbReference type="AlphaFoldDB" id="A0A1F5P368"/>
<name>A0A1F5P368_9BACT</name>
<feature type="transmembrane region" description="Helical" evidence="1">
    <location>
        <begin position="6"/>
        <end position="24"/>
    </location>
</feature>
<keyword evidence="1" id="KW-0812">Transmembrane</keyword>
<evidence type="ECO:0000256" key="1">
    <source>
        <dbReference type="SAM" id="Phobius"/>
    </source>
</evidence>
<gene>
    <name evidence="2" type="ORF">A2846_02735</name>
</gene>
<protein>
    <submittedName>
        <fullName evidence="2">Uncharacterized protein</fullName>
    </submittedName>
</protein>
<accession>A0A1F5P368</accession>
<evidence type="ECO:0000313" key="2">
    <source>
        <dbReference type="EMBL" id="OGE84318.1"/>
    </source>
</evidence>
<proteinExistence type="predicted"/>